<sequence length="400" mass="47416">MHHDFMFATGIENSYPVIEVDGRPKRIDQMQKCGHYERWREDFELVREMGIEYLRYGPPYYQTHLGPGQYDWSFTDETFQALYEMGITPIVDLCHFGTPDWLGATFQNREWPQFFAEYAKAFAERYPWIRLFTPVNEIFIAAQFSAQFGWWNERLCSDVAYVTALHNLCKANVMAMRAIRSVRPNATFIQSESSEYFHSQDPHCEPYAYFLNHKRFLPLDLTYGREINAMMYEYLLDHGMTREDYQWFRDNNVRGSCVMGNDYYWTNEHSVCADRAIEPSGEVFGYYVITKQYFDRYRLPVMHTETNTTTERSVEWLRKEWANLHRLKLDGVPILGFTWYSLTDQIDWDVALREENNRVHTVGLYDLDRKIRPVGEAYKKLIAQWGGILPTASATLRPFL</sequence>
<dbReference type="SUPFAM" id="SSF51445">
    <property type="entry name" value="(Trans)glycosidases"/>
    <property type="match status" value="1"/>
</dbReference>
<dbReference type="GO" id="GO:0004553">
    <property type="term" value="F:hydrolase activity, hydrolyzing O-glycosyl compounds"/>
    <property type="evidence" value="ECO:0007669"/>
    <property type="project" value="InterPro"/>
</dbReference>
<dbReference type="EMBL" id="CP007139">
    <property type="protein sequence ID" value="AIE87256.1"/>
    <property type="molecule type" value="Genomic_DNA"/>
</dbReference>
<dbReference type="PANTHER" id="PTHR12631">
    <property type="entry name" value="ALPHA-L-IDURONIDASE"/>
    <property type="match status" value="1"/>
</dbReference>
<dbReference type="InterPro" id="IPR017853">
    <property type="entry name" value="GH"/>
</dbReference>
<dbReference type="AlphaFoldDB" id="A0A068NUX7"/>
<dbReference type="Pfam" id="PF00232">
    <property type="entry name" value="Glyco_hydro_1"/>
    <property type="match status" value="1"/>
</dbReference>
<dbReference type="InterPro" id="IPR051923">
    <property type="entry name" value="Glycosyl_Hydrolase_39"/>
</dbReference>
<dbReference type="Proteomes" id="UP000027982">
    <property type="component" value="Chromosome"/>
</dbReference>
<protein>
    <submittedName>
        <fullName evidence="1">Glycoside hydrolase</fullName>
    </submittedName>
</protein>
<dbReference type="Gene3D" id="3.20.20.80">
    <property type="entry name" value="Glycosidases"/>
    <property type="match status" value="1"/>
</dbReference>
<reference evidence="1 2" key="1">
    <citation type="journal article" date="2014" name="PLoS ONE">
        <title>The first complete genome sequence of the class fimbriimonadia in the phylum armatimonadetes.</title>
        <authorList>
            <person name="Hu Z.Y."/>
            <person name="Wang Y.Z."/>
            <person name="Im W.T."/>
            <person name="Wang S.Y."/>
            <person name="Zhao G.P."/>
            <person name="Zheng H.J."/>
            <person name="Quan Z.X."/>
        </authorList>
    </citation>
    <scope>NUCLEOTIDE SEQUENCE [LARGE SCALE GENOMIC DNA]</scope>
    <source>
        <strain evidence="1">Gsoil 348</strain>
    </source>
</reference>
<name>A0A068NUX7_FIMGI</name>
<dbReference type="HOGENOM" id="CLU_645428_0_0_0"/>
<proteinExistence type="predicted"/>
<evidence type="ECO:0000313" key="1">
    <source>
        <dbReference type="EMBL" id="AIE87256.1"/>
    </source>
</evidence>
<keyword evidence="1" id="KW-0378">Hydrolase</keyword>
<keyword evidence="2" id="KW-1185">Reference proteome</keyword>
<dbReference type="PANTHER" id="PTHR12631:SF10">
    <property type="entry name" value="BETA-XYLOSIDASE-LIKE PROTEIN-RELATED"/>
    <property type="match status" value="1"/>
</dbReference>
<dbReference type="STRING" id="661478.OP10G_3888"/>
<dbReference type="RefSeq" id="WP_025228831.1">
    <property type="nucleotide sequence ID" value="NZ_CP007139.1"/>
</dbReference>
<dbReference type="KEGG" id="fgi:OP10G_3888"/>
<organism evidence="1 2">
    <name type="scientific">Fimbriimonas ginsengisoli Gsoil 348</name>
    <dbReference type="NCBI Taxonomy" id="661478"/>
    <lineage>
        <taxon>Bacteria</taxon>
        <taxon>Bacillati</taxon>
        <taxon>Armatimonadota</taxon>
        <taxon>Fimbriimonadia</taxon>
        <taxon>Fimbriimonadales</taxon>
        <taxon>Fimbriimonadaceae</taxon>
        <taxon>Fimbriimonas</taxon>
    </lineage>
</organism>
<dbReference type="InterPro" id="IPR001360">
    <property type="entry name" value="Glyco_hydro_1"/>
</dbReference>
<gene>
    <name evidence="1" type="ORF">OP10G_3888</name>
</gene>
<dbReference type="OrthoDB" id="9803892at2"/>
<dbReference type="GO" id="GO:0005975">
    <property type="term" value="P:carbohydrate metabolic process"/>
    <property type="evidence" value="ECO:0007669"/>
    <property type="project" value="InterPro"/>
</dbReference>
<accession>A0A068NUX7</accession>
<evidence type="ECO:0000313" key="2">
    <source>
        <dbReference type="Proteomes" id="UP000027982"/>
    </source>
</evidence>
<dbReference type="eggNOG" id="COG2723">
    <property type="taxonomic scope" value="Bacteria"/>
</dbReference>